<comment type="subcellular location">
    <subcellularLocation>
        <location evidence="1">Cell membrane</location>
        <topology evidence="1">Single-pass type I membrane protein</topology>
    </subcellularLocation>
</comment>
<proteinExistence type="predicted"/>
<protein>
    <recommendedName>
        <fullName evidence="2">receptor protein-tyrosine kinase</fullName>
        <ecNumber evidence="2">2.7.10.1</ecNumber>
    </recommendedName>
</protein>
<evidence type="ECO:0000313" key="18">
    <source>
        <dbReference type="Proteomes" id="UP001152795"/>
    </source>
</evidence>
<feature type="domain" description="ALK/LTK-like glycine-rich" evidence="16">
    <location>
        <begin position="18"/>
        <end position="128"/>
    </location>
</feature>
<keyword evidence="7" id="KW-0547">Nucleotide-binding</keyword>
<evidence type="ECO:0000256" key="7">
    <source>
        <dbReference type="ARBA" id="ARBA00022741"/>
    </source>
</evidence>
<keyword evidence="10" id="KW-1133">Transmembrane helix</keyword>
<keyword evidence="13" id="KW-1015">Disulfide bond</keyword>
<keyword evidence="5" id="KW-0812">Transmembrane</keyword>
<sequence length="148" mass="15043">HDNMVTVQNGIQYWTVPHTGTYEIKTVGAAGGYDTLGSAARGRGAYMRGEFELNKGDVLKILVGQEGGINSASQTSGGGGGTFVATSSNTPVIIAGGGGGIENLQTRLTRCDASTGTSGRKNQCKNSCIIWSGGVNGKGALVADTDNS</sequence>
<dbReference type="GO" id="GO:0005524">
    <property type="term" value="F:ATP binding"/>
    <property type="evidence" value="ECO:0007669"/>
    <property type="project" value="UniProtKB-KW"/>
</dbReference>
<keyword evidence="11" id="KW-0472">Membrane</keyword>
<evidence type="ECO:0000256" key="9">
    <source>
        <dbReference type="ARBA" id="ARBA00022840"/>
    </source>
</evidence>
<dbReference type="EC" id="2.7.10.1" evidence="2"/>
<evidence type="ECO:0000256" key="2">
    <source>
        <dbReference type="ARBA" id="ARBA00011902"/>
    </source>
</evidence>
<name>A0A7D9K5Z1_PARCT</name>
<reference evidence="17" key="1">
    <citation type="submission" date="2020-04" db="EMBL/GenBank/DDBJ databases">
        <authorList>
            <person name="Alioto T."/>
            <person name="Alioto T."/>
            <person name="Gomez Garrido J."/>
        </authorList>
    </citation>
    <scope>NUCLEOTIDE SEQUENCE</scope>
    <source>
        <strain evidence="17">A484AB</strain>
    </source>
</reference>
<dbReference type="PANTHER" id="PTHR31535:SF3">
    <property type="entry name" value="REGULATORY PROTEIN ZESTE"/>
    <property type="match status" value="1"/>
</dbReference>
<dbReference type="EMBL" id="CACRXK020026644">
    <property type="protein sequence ID" value="CAB4040328.1"/>
    <property type="molecule type" value="Genomic_DNA"/>
</dbReference>
<evidence type="ECO:0000256" key="11">
    <source>
        <dbReference type="ARBA" id="ARBA00023136"/>
    </source>
</evidence>
<evidence type="ECO:0000256" key="3">
    <source>
        <dbReference type="ARBA" id="ARBA00022475"/>
    </source>
</evidence>
<evidence type="ECO:0000256" key="5">
    <source>
        <dbReference type="ARBA" id="ARBA00022692"/>
    </source>
</evidence>
<keyword evidence="8" id="KW-0418">Kinase</keyword>
<keyword evidence="12" id="KW-0829">Tyrosine-protein kinase</keyword>
<evidence type="ECO:0000259" key="16">
    <source>
        <dbReference type="Pfam" id="PF12810"/>
    </source>
</evidence>
<evidence type="ECO:0000256" key="14">
    <source>
        <dbReference type="ARBA" id="ARBA00023170"/>
    </source>
</evidence>
<keyword evidence="18" id="KW-1185">Reference proteome</keyword>
<dbReference type="AlphaFoldDB" id="A0A7D9K5Z1"/>
<dbReference type="GO" id="GO:0005886">
    <property type="term" value="C:plasma membrane"/>
    <property type="evidence" value="ECO:0007669"/>
    <property type="project" value="UniProtKB-SubCell"/>
</dbReference>
<evidence type="ECO:0000256" key="10">
    <source>
        <dbReference type="ARBA" id="ARBA00022989"/>
    </source>
</evidence>
<evidence type="ECO:0000256" key="13">
    <source>
        <dbReference type="ARBA" id="ARBA00023157"/>
    </source>
</evidence>
<dbReference type="InterPro" id="IPR055163">
    <property type="entry name" value="ALK/LTK-like_GRD"/>
</dbReference>
<evidence type="ECO:0000256" key="15">
    <source>
        <dbReference type="ARBA" id="ARBA00023180"/>
    </source>
</evidence>
<keyword evidence="9" id="KW-0067">ATP-binding</keyword>
<dbReference type="Proteomes" id="UP001152795">
    <property type="component" value="Unassembled WGS sequence"/>
</dbReference>
<keyword evidence="6" id="KW-0732">Signal</keyword>
<gene>
    <name evidence="17" type="ORF">PACLA_8A009453</name>
</gene>
<keyword evidence="4" id="KW-0808">Transferase</keyword>
<evidence type="ECO:0000256" key="1">
    <source>
        <dbReference type="ARBA" id="ARBA00004251"/>
    </source>
</evidence>
<keyword evidence="15" id="KW-0325">Glycoprotein</keyword>
<keyword evidence="14" id="KW-0675">Receptor</keyword>
<evidence type="ECO:0000256" key="8">
    <source>
        <dbReference type="ARBA" id="ARBA00022777"/>
    </source>
</evidence>
<feature type="non-terminal residue" evidence="17">
    <location>
        <position position="148"/>
    </location>
</feature>
<evidence type="ECO:0000256" key="6">
    <source>
        <dbReference type="ARBA" id="ARBA00022729"/>
    </source>
</evidence>
<feature type="non-terminal residue" evidence="17">
    <location>
        <position position="1"/>
    </location>
</feature>
<dbReference type="Pfam" id="PF12810">
    <property type="entry name" value="ALK_LTK_GRD"/>
    <property type="match status" value="1"/>
</dbReference>
<dbReference type="OrthoDB" id="5982253at2759"/>
<comment type="caution">
    <text evidence="17">The sequence shown here is derived from an EMBL/GenBank/DDBJ whole genome shotgun (WGS) entry which is preliminary data.</text>
</comment>
<dbReference type="PANTHER" id="PTHR31535">
    <property type="match status" value="1"/>
</dbReference>
<accession>A0A7D9K5Z1</accession>
<dbReference type="GO" id="GO:0004714">
    <property type="term" value="F:transmembrane receptor protein tyrosine kinase activity"/>
    <property type="evidence" value="ECO:0007669"/>
    <property type="project" value="UniProtKB-EC"/>
</dbReference>
<evidence type="ECO:0000313" key="17">
    <source>
        <dbReference type="EMBL" id="CAB4040328.1"/>
    </source>
</evidence>
<evidence type="ECO:0000256" key="4">
    <source>
        <dbReference type="ARBA" id="ARBA00022679"/>
    </source>
</evidence>
<evidence type="ECO:0000256" key="12">
    <source>
        <dbReference type="ARBA" id="ARBA00023137"/>
    </source>
</evidence>
<keyword evidence="3" id="KW-1003">Cell membrane</keyword>
<organism evidence="17 18">
    <name type="scientific">Paramuricea clavata</name>
    <name type="common">Red gorgonian</name>
    <name type="synonym">Violescent sea-whip</name>
    <dbReference type="NCBI Taxonomy" id="317549"/>
    <lineage>
        <taxon>Eukaryota</taxon>
        <taxon>Metazoa</taxon>
        <taxon>Cnidaria</taxon>
        <taxon>Anthozoa</taxon>
        <taxon>Octocorallia</taxon>
        <taxon>Malacalcyonacea</taxon>
        <taxon>Plexauridae</taxon>
        <taxon>Paramuricea</taxon>
    </lineage>
</organism>